<dbReference type="CDD" id="cd00821">
    <property type="entry name" value="PH"/>
    <property type="match status" value="1"/>
</dbReference>
<protein>
    <recommendedName>
        <fullName evidence="3">PH domain-containing protein</fullName>
    </recommendedName>
</protein>
<evidence type="ECO:0008006" key="3">
    <source>
        <dbReference type="Google" id="ProtNLM"/>
    </source>
</evidence>
<evidence type="ECO:0000313" key="1">
    <source>
        <dbReference type="EMBL" id="KAK3890734.1"/>
    </source>
</evidence>
<accession>A0AAE1GFD6</accession>
<reference evidence="1" key="1">
    <citation type="submission" date="2023-10" db="EMBL/GenBank/DDBJ databases">
        <title>Genome assemblies of two species of porcelain crab, Petrolisthes cinctipes and Petrolisthes manimaculis (Anomura: Porcellanidae).</title>
        <authorList>
            <person name="Angst P."/>
        </authorList>
    </citation>
    <scope>NUCLEOTIDE SEQUENCE</scope>
    <source>
        <strain evidence="1">PB745_01</strain>
        <tissue evidence="1">Gill</tissue>
    </source>
</reference>
<keyword evidence="2" id="KW-1185">Reference proteome</keyword>
<dbReference type="EMBL" id="JAWQEG010000396">
    <property type="protein sequence ID" value="KAK3890734.1"/>
    <property type="molecule type" value="Genomic_DNA"/>
</dbReference>
<organism evidence="1 2">
    <name type="scientific">Petrolisthes cinctipes</name>
    <name type="common">Flat porcelain crab</name>
    <dbReference type="NCBI Taxonomy" id="88211"/>
    <lineage>
        <taxon>Eukaryota</taxon>
        <taxon>Metazoa</taxon>
        <taxon>Ecdysozoa</taxon>
        <taxon>Arthropoda</taxon>
        <taxon>Crustacea</taxon>
        <taxon>Multicrustacea</taxon>
        <taxon>Malacostraca</taxon>
        <taxon>Eumalacostraca</taxon>
        <taxon>Eucarida</taxon>
        <taxon>Decapoda</taxon>
        <taxon>Pleocyemata</taxon>
        <taxon>Anomura</taxon>
        <taxon>Galatheoidea</taxon>
        <taxon>Porcellanidae</taxon>
        <taxon>Petrolisthes</taxon>
    </lineage>
</organism>
<dbReference type="Gene3D" id="2.30.29.30">
    <property type="entry name" value="Pleckstrin-homology domain (PH domain)/Phosphotyrosine-binding domain (PTB)"/>
    <property type="match status" value="1"/>
</dbReference>
<gene>
    <name evidence="1" type="ORF">Pcinc_005337</name>
</gene>
<dbReference type="SUPFAM" id="SSF50729">
    <property type="entry name" value="PH domain-like"/>
    <property type="match status" value="1"/>
</dbReference>
<dbReference type="InterPro" id="IPR011993">
    <property type="entry name" value="PH-like_dom_sf"/>
</dbReference>
<dbReference type="Proteomes" id="UP001286313">
    <property type="component" value="Unassembled WGS sequence"/>
</dbReference>
<evidence type="ECO:0000313" key="2">
    <source>
        <dbReference type="Proteomes" id="UP001286313"/>
    </source>
</evidence>
<sequence length="115" mass="13163">MGFARLELFKSRKDSLKGNNTLLIRCSDVIKLQKIPDLNQEENKTFVLTMKDQQQHTFSAKNVVDCDLWLKDLKDTIFYSTDVNYNVKATGTPDQVTTVNDICITAEESKTFPIK</sequence>
<dbReference type="AlphaFoldDB" id="A0AAE1GFD6"/>
<comment type="caution">
    <text evidence="1">The sequence shown here is derived from an EMBL/GenBank/DDBJ whole genome shotgun (WGS) entry which is preliminary data.</text>
</comment>
<name>A0AAE1GFD6_PETCI</name>
<proteinExistence type="predicted"/>